<gene>
    <name evidence="2" type="ORF">U732_867</name>
</gene>
<keyword evidence="3" id="KW-1185">Reference proteome</keyword>
<evidence type="ECO:0000313" key="2">
    <source>
        <dbReference type="EMBL" id="KIE44749.1"/>
    </source>
</evidence>
<dbReference type="GO" id="GO:0003676">
    <property type="term" value="F:nucleic acid binding"/>
    <property type="evidence" value="ECO:0007669"/>
    <property type="project" value="InterPro"/>
</dbReference>
<dbReference type="RefSeq" id="WP_039637002.1">
    <property type="nucleotide sequence ID" value="NZ_AYSO01000020.1"/>
</dbReference>
<dbReference type="InterPro" id="IPR012156">
    <property type="entry name" value="Cold_shock_CspA"/>
</dbReference>
<name>A0A0C1TVJ3_9CLOT</name>
<keyword evidence="1" id="KW-0472">Membrane</keyword>
<dbReference type="AlphaFoldDB" id="A0A0C1TVJ3"/>
<dbReference type="Pfam" id="PF06961">
    <property type="entry name" value="DUF1294"/>
    <property type="match status" value="1"/>
</dbReference>
<accession>A0A0C1TVJ3</accession>
<feature type="transmembrane region" description="Helical" evidence="1">
    <location>
        <begin position="6"/>
        <end position="24"/>
    </location>
</feature>
<protein>
    <recommendedName>
        <fullName evidence="4">DUF1294 domain-containing protein</fullName>
    </recommendedName>
</protein>
<organism evidence="2 3">
    <name type="scientific">Clostridium argentinense CDC 2741</name>
    <dbReference type="NCBI Taxonomy" id="1418104"/>
    <lineage>
        <taxon>Bacteria</taxon>
        <taxon>Bacillati</taxon>
        <taxon>Bacillota</taxon>
        <taxon>Clostridia</taxon>
        <taxon>Eubacteriales</taxon>
        <taxon>Clostridiaceae</taxon>
        <taxon>Clostridium</taxon>
    </lineage>
</organism>
<keyword evidence="1" id="KW-0812">Transmembrane</keyword>
<comment type="caution">
    <text evidence="2">The sequence shown here is derived from an EMBL/GenBank/DDBJ whole genome shotgun (WGS) entry which is preliminary data.</text>
</comment>
<dbReference type="Proteomes" id="UP000031366">
    <property type="component" value="Unassembled WGS sequence"/>
</dbReference>
<dbReference type="EMBL" id="AYSO01000020">
    <property type="protein sequence ID" value="KIE44749.1"/>
    <property type="molecule type" value="Genomic_DNA"/>
</dbReference>
<sequence>MLLSYLIIINLIGFYIMFLDKRKAKKHKWRISEKNIFLIALLGGSLGCLLGMNIFRHKTKHWYFKFGLPTILVLQVVAIIFFLKDISNFIKF</sequence>
<dbReference type="InterPro" id="IPR010718">
    <property type="entry name" value="DUF1294"/>
</dbReference>
<proteinExistence type="predicted"/>
<keyword evidence="1" id="KW-1133">Transmembrane helix</keyword>
<reference evidence="2 3" key="1">
    <citation type="journal article" date="2015" name="Infect. Genet. Evol.">
        <title>Genomic sequences of six botulinum neurotoxin-producing strains representing three clostridial species illustrate the mobility and diversity of botulinum neurotoxin genes.</title>
        <authorList>
            <person name="Smith T.J."/>
            <person name="Hill K.K."/>
            <person name="Xie G."/>
            <person name="Foley B.T."/>
            <person name="Williamson C.H."/>
            <person name="Foster J.T."/>
            <person name="Johnson S.L."/>
            <person name="Chertkov O."/>
            <person name="Teshima H."/>
            <person name="Gibbons H.S."/>
            <person name="Johnsky L.A."/>
            <person name="Karavis M.A."/>
            <person name="Smith L.A."/>
        </authorList>
    </citation>
    <scope>NUCLEOTIDE SEQUENCE [LARGE SCALE GENOMIC DNA]</scope>
    <source>
        <strain evidence="2 3">CDC 2741</strain>
    </source>
</reference>
<evidence type="ECO:0000256" key="1">
    <source>
        <dbReference type="SAM" id="Phobius"/>
    </source>
</evidence>
<feature type="transmembrane region" description="Helical" evidence="1">
    <location>
        <begin position="36"/>
        <end position="56"/>
    </location>
</feature>
<feature type="transmembrane region" description="Helical" evidence="1">
    <location>
        <begin position="62"/>
        <end position="83"/>
    </location>
</feature>
<evidence type="ECO:0000313" key="3">
    <source>
        <dbReference type="Proteomes" id="UP000031366"/>
    </source>
</evidence>
<evidence type="ECO:0008006" key="4">
    <source>
        <dbReference type="Google" id="ProtNLM"/>
    </source>
</evidence>
<dbReference type="PIRSF" id="PIRSF002599">
    <property type="entry name" value="Cold_shock_A"/>
    <property type="match status" value="1"/>
</dbReference>
<dbReference type="OrthoDB" id="1698854at2"/>